<evidence type="ECO:0000313" key="7">
    <source>
        <dbReference type="Proteomes" id="UP001432322"/>
    </source>
</evidence>
<keyword evidence="7" id="KW-1185">Reference proteome</keyword>
<dbReference type="PANTHER" id="PTHR46561">
    <property type="entry name" value="SERPENTINE RECEPTOR, CLASS AB (CLASS A-LIKE)-RELATED"/>
    <property type="match status" value="1"/>
</dbReference>
<feature type="transmembrane region" description="Helical" evidence="5">
    <location>
        <begin position="141"/>
        <end position="169"/>
    </location>
</feature>
<comment type="subcellular location">
    <subcellularLocation>
        <location evidence="1">Membrane</location>
        <topology evidence="1">Multi-pass membrane protein</topology>
    </subcellularLocation>
</comment>
<reference evidence="6" key="1">
    <citation type="submission" date="2023-10" db="EMBL/GenBank/DDBJ databases">
        <title>Genome assembly of Pristionchus species.</title>
        <authorList>
            <person name="Yoshida K."/>
            <person name="Sommer R.J."/>
        </authorList>
    </citation>
    <scope>NUCLEOTIDE SEQUENCE</scope>
    <source>
        <strain evidence="6">RS5133</strain>
    </source>
</reference>
<dbReference type="InterPro" id="IPR053286">
    <property type="entry name" value="Nematode_rcpt-like_srab"/>
</dbReference>
<dbReference type="Pfam" id="PF10292">
    <property type="entry name" value="7TM_GPCR_Srab"/>
    <property type="match status" value="1"/>
</dbReference>
<evidence type="ECO:0000256" key="2">
    <source>
        <dbReference type="ARBA" id="ARBA00022692"/>
    </source>
</evidence>
<evidence type="ECO:0000256" key="1">
    <source>
        <dbReference type="ARBA" id="ARBA00004141"/>
    </source>
</evidence>
<keyword evidence="4 5" id="KW-0472">Membrane</keyword>
<evidence type="ECO:0000256" key="4">
    <source>
        <dbReference type="ARBA" id="ARBA00023136"/>
    </source>
</evidence>
<gene>
    <name evidence="6" type="ORF">PFISCL1PPCAC_21389</name>
</gene>
<feature type="transmembrane region" description="Helical" evidence="5">
    <location>
        <begin position="63"/>
        <end position="81"/>
    </location>
</feature>
<evidence type="ECO:0000256" key="3">
    <source>
        <dbReference type="ARBA" id="ARBA00022989"/>
    </source>
</evidence>
<dbReference type="EMBL" id="BTSY01000005">
    <property type="protein sequence ID" value="GMT30092.1"/>
    <property type="molecule type" value="Genomic_DNA"/>
</dbReference>
<feature type="transmembrane region" description="Helical" evidence="5">
    <location>
        <begin position="101"/>
        <end position="121"/>
    </location>
</feature>
<dbReference type="InterPro" id="IPR019408">
    <property type="entry name" value="7TM_GPCR_serpentine_rcpt_Srab"/>
</dbReference>
<feature type="transmembrane region" description="Helical" evidence="5">
    <location>
        <begin position="189"/>
        <end position="211"/>
    </location>
</feature>
<keyword evidence="2 5" id="KW-0812">Transmembrane</keyword>
<sequence>FQMVDINESCFVADQLAASQAYVTFMAVKAFLCYLALLLLVWHVKRNGVRWLVHTNTKIVFSSYLVCNFVASAAFGIIYTVDVYRLWLGGPCPLLHYRVVFVLRGVGIIALMSEILCGLVLSLERLYSSCRPVHFEKAASVGLSVVAVVVSLVTSTGVMVVFLVPLSNFSALVPTTNLKTPETAEGYKMMIYFMIGMELASILTFHIGWLVNYCSKPDPDASSSIALLYQIKENAEIISTMLPIEYIHSFFMCAITFGMALYPVIVQSKSPLNMQIFLEVLSMPAHFTLFLVAILEYKLARRRRRLRHCVLSDETSHYFKQLRK</sequence>
<comment type="caution">
    <text evidence="6">The sequence shown here is derived from an EMBL/GenBank/DDBJ whole genome shotgun (WGS) entry which is preliminary data.</text>
</comment>
<feature type="non-terminal residue" evidence="6">
    <location>
        <position position="324"/>
    </location>
</feature>
<dbReference type="Proteomes" id="UP001432322">
    <property type="component" value="Unassembled WGS sequence"/>
</dbReference>
<feature type="transmembrane region" description="Helical" evidence="5">
    <location>
        <begin position="21"/>
        <end position="42"/>
    </location>
</feature>
<keyword evidence="3 5" id="KW-1133">Transmembrane helix</keyword>
<proteinExistence type="predicted"/>
<evidence type="ECO:0000256" key="5">
    <source>
        <dbReference type="SAM" id="Phobius"/>
    </source>
</evidence>
<dbReference type="AlphaFoldDB" id="A0AAV5WGE3"/>
<feature type="transmembrane region" description="Helical" evidence="5">
    <location>
        <begin position="246"/>
        <end position="265"/>
    </location>
</feature>
<feature type="non-terminal residue" evidence="6">
    <location>
        <position position="1"/>
    </location>
</feature>
<protein>
    <recommendedName>
        <fullName evidence="8">G protein-coupled receptor</fullName>
    </recommendedName>
</protein>
<name>A0AAV5WGE3_9BILA</name>
<organism evidence="6 7">
    <name type="scientific">Pristionchus fissidentatus</name>
    <dbReference type="NCBI Taxonomy" id="1538716"/>
    <lineage>
        <taxon>Eukaryota</taxon>
        <taxon>Metazoa</taxon>
        <taxon>Ecdysozoa</taxon>
        <taxon>Nematoda</taxon>
        <taxon>Chromadorea</taxon>
        <taxon>Rhabditida</taxon>
        <taxon>Rhabditina</taxon>
        <taxon>Diplogasteromorpha</taxon>
        <taxon>Diplogasteroidea</taxon>
        <taxon>Neodiplogasteridae</taxon>
        <taxon>Pristionchus</taxon>
    </lineage>
</organism>
<dbReference type="PANTHER" id="PTHR46561:SF11">
    <property type="entry name" value="SERPENTINE RECEPTOR CLASS ALPHA_BETA-14"/>
    <property type="match status" value="1"/>
</dbReference>
<feature type="transmembrane region" description="Helical" evidence="5">
    <location>
        <begin position="277"/>
        <end position="297"/>
    </location>
</feature>
<dbReference type="GO" id="GO:0016020">
    <property type="term" value="C:membrane"/>
    <property type="evidence" value="ECO:0007669"/>
    <property type="project" value="UniProtKB-SubCell"/>
</dbReference>
<evidence type="ECO:0000313" key="6">
    <source>
        <dbReference type="EMBL" id="GMT30092.1"/>
    </source>
</evidence>
<accession>A0AAV5WGE3</accession>
<evidence type="ECO:0008006" key="8">
    <source>
        <dbReference type="Google" id="ProtNLM"/>
    </source>
</evidence>